<keyword evidence="3" id="KW-1185">Reference proteome</keyword>
<keyword evidence="1" id="KW-1133">Transmembrane helix</keyword>
<reference evidence="2 3" key="1">
    <citation type="submission" date="2016-10" db="EMBL/GenBank/DDBJ databases">
        <authorList>
            <person name="de Groot N.N."/>
        </authorList>
    </citation>
    <scope>NUCLEOTIDE SEQUENCE [LARGE SCALE GENOMIC DNA]</scope>
    <source>
        <strain evidence="2 3">DSM 26130</strain>
    </source>
</reference>
<keyword evidence="1" id="KW-0472">Membrane</keyword>
<protein>
    <submittedName>
        <fullName evidence="2">Uncharacterized protein</fullName>
    </submittedName>
</protein>
<accession>A0A1I2BD06</accession>
<evidence type="ECO:0000313" key="2">
    <source>
        <dbReference type="EMBL" id="SFE53778.1"/>
    </source>
</evidence>
<evidence type="ECO:0000313" key="3">
    <source>
        <dbReference type="Proteomes" id="UP000198598"/>
    </source>
</evidence>
<sequence length="106" mass="11848">MMTRSEKQFIGFMLLTTAFNGWSWLVLKAPLTLLSHVNETAYRGKQGWIQGHSLLGMIQQLVSQLVILSEIGAVVLIGICFLWLAYQSIYFPGSLPIRNQTGCSSK</sequence>
<organism evidence="2 3">
    <name type="scientific">Spirosoma endophyticum</name>
    <dbReference type="NCBI Taxonomy" id="662367"/>
    <lineage>
        <taxon>Bacteria</taxon>
        <taxon>Pseudomonadati</taxon>
        <taxon>Bacteroidota</taxon>
        <taxon>Cytophagia</taxon>
        <taxon>Cytophagales</taxon>
        <taxon>Cytophagaceae</taxon>
        <taxon>Spirosoma</taxon>
    </lineage>
</organism>
<proteinExistence type="predicted"/>
<gene>
    <name evidence="2" type="ORF">SAMN05216167_11559</name>
</gene>
<keyword evidence="1" id="KW-0812">Transmembrane</keyword>
<feature type="transmembrane region" description="Helical" evidence="1">
    <location>
        <begin position="61"/>
        <end position="86"/>
    </location>
</feature>
<evidence type="ECO:0000256" key="1">
    <source>
        <dbReference type="SAM" id="Phobius"/>
    </source>
</evidence>
<dbReference type="AlphaFoldDB" id="A0A1I2BD06"/>
<dbReference type="EMBL" id="FOLQ01000015">
    <property type="protein sequence ID" value="SFE53778.1"/>
    <property type="molecule type" value="Genomic_DNA"/>
</dbReference>
<dbReference type="Proteomes" id="UP000198598">
    <property type="component" value="Unassembled WGS sequence"/>
</dbReference>
<name>A0A1I2BD06_9BACT</name>